<dbReference type="InterPro" id="IPR016181">
    <property type="entry name" value="Acyl_CoA_acyltransferase"/>
</dbReference>
<sequence>MLMLSVPADVRLRTTAAAFGRWLEHAADAPAALPLPEHIHQTPAWASAWERLRTEPVLAHRHLLLSAPSGAPERLLSFYLIDGSPFWTSYEQPLGMAPVWDGPVIYGPSMYAEYGGLGVGATAAQLAAAVDGGRELMRAWDAQALVIPNLGAAEAARWQQVRPADAAILCDLTHHAPLPILSSAPAAGAGAAAGATGEAAEEAYLRQVLYRLIPARRIARDLVRQWKRAREAGVRAHLLHGRDMDFALEDFTHLAIEAALAHGCNTYGDDLFRALAEVPGARLLLAQHEHGLAGGFFCFAYGGTLYLWTAGLHYARLPALHTYAFLMAESIVHAARSGMRVLDAGRGNYSYKRRLGLSSRPLHTLVYLPRPDARRRQLLAAMDQGLRAFIAAEQAA</sequence>
<proteinExistence type="predicted"/>
<dbReference type="Pfam" id="PF13480">
    <property type="entry name" value="Acetyltransf_6"/>
    <property type="match status" value="1"/>
</dbReference>
<dbReference type="RefSeq" id="WP_189242956.1">
    <property type="nucleotide sequence ID" value="NZ_BMQP01000026.1"/>
</dbReference>
<dbReference type="Proteomes" id="UP000655044">
    <property type="component" value="Unassembled WGS sequence"/>
</dbReference>
<comment type="caution">
    <text evidence="2">The sequence shown here is derived from an EMBL/GenBank/DDBJ whole genome shotgun (WGS) entry which is preliminary data.</text>
</comment>
<dbReference type="InterPro" id="IPR038740">
    <property type="entry name" value="BioF2-like_GNAT_dom"/>
</dbReference>
<dbReference type="AlphaFoldDB" id="A0A8J3S5K6"/>
<dbReference type="EMBL" id="BOOI01000046">
    <property type="protein sequence ID" value="GIH86376.1"/>
    <property type="molecule type" value="Genomic_DNA"/>
</dbReference>
<dbReference type="SUPFAM" id="SSF55729">
    <property type="entry name" value="Acyl-CoA N-acyltransferases (Nat)"/>
    <property type="match status" value="1"/>
</dbReference>
<accession>A0A8J3S5K6</accession>
<dbReference type="Gene3D" id="3.40.630.30">
    <property type="match status" value="1"/>
</dbReference>
<gene>
    <name evidence="2" type="ORF">Pro02_47840</name>
</gene>
<evidence type="ECO:0000259" key="1">
    <source>
        <dbReference type="Pfam" id="PF13480"/>
    </source>
</evidence>
<reference evidence="2" key="1">
    <citation type="submission" date="2021-01" db="EMBL/GenBank/DDBJ databases">
        <title>Whole genome shotgun sequence of Planobispora rosea NBRC 15558.</title>
        <authorList>
            <person name="Komaki H."/>
            <person name="Tamura T."/>
        </authorList>
    </citation>
    <scope>NUCLEOTIDE SEQUENCE</scope>
    <source>
        <strain evidence="2">NBRC 15558</strain>
    </source>
</reference>
<evidence type="ECO:0000313" key="2">
    <source>
        <dbReference type="EMBL" id="GIH86376.1"/>
    </source>
</evidence>
<organism evidence="2 3">
    <name type="scientific">Planobispora rosea</name>
    <dbReference type="NCBI Taxonomy" id="35762"/>
    <lineage>
        <taxon>Bacteria</taxon>
        <taxon>Bacillati</taxon>
        <taxon>Actinomycetota</taxon>
        <taxon>Actinomycetes</taxon>
        <taxon>Streptosporangiales</taxon>
        <taxon>Streptosporangiaceae</taxon>
        <taxon>Planobispora</taxon>
    </lineage>
</organism>
<protein>
    <recommendedName>
        <fullName evidence="1">BioF2-like acetyltransferase domain-containing protein</fullName>
    </recommendedName>
</protein>
<evidence type="ECO:0000313" key="3">
    <source>
        <dbReference type="Proteomes" id="UP000655044"/>
    </source>
</evidence>
<name>A0A8J3S5K6_PLARO</name>
<keyword evidence="3" id="KW-1185">Reference proteome</keyword>
<feature type="domain" description="BioF2-like acetyltransferase" evidence="1">
    <location>
        <begin position="219"/>
        <end position="353"/>
    </location>
</feature>